<keyword evidence="7" id="KW-1133">Transmembrane helix</keyword>
<dbReference type="CDD" id="cd07984">
    <property type="entry name" value="LPLAT_LABLAT-like"/>
    <property type="match status" value="1"/>
</dbReference>
<protein>
    <submittedName>
        <fullName evidence="8">Lysophospholipid acyltransferase family protein</fullName>
    </submittedName>
</protein>
<keyword evidence="7" id="KW-0812">Transmembrane</keyword>
<dbReference type="KEGG" id="fbm:MQE35_17045"/>
<dbReference type="PIRSF" id="PIRSF026649">
    <property type="entry name" value="MsbB"/>
    <property type="match status" value="1"/>
</dbReference>
<feature type="transmembrane region" description="Helical" evidence="7">
    <location>
        <begin position="12"/>
        <end position="35"/>
    </location>
</feature>
<accession>A0A9E6ZN93</accession>
<dbReference type="PANTHER" id="PTHR30606">
    <property type="entry name" value="LIPID A BIOSYNTHESIS LAUROYL ACYLTRANSFERASE"/>
    <property type="match status" value="1"/>
</dbReference>
<proteinExistence type="predicted"/>
<dbReference type="Proteomes" id="UP000831290">
    <property type="component" value="Chromosome"/>
</dbReference>
<gene>
    <name evidence="8" type="ORF">MQE35_17045</name>
</gene>
<evidence type="ECO:0000256" key="3">
    <source>
        <dbReference type="ARBA" id="ARBA00022519"/>
    </source>
</evidence>
<reference evidence="8" key="1">
    <citation type="submission" date="2022-03" db="EMBL/GenBank/DDBJ databases">
        <title>Description of Abyssus ytuae gen. nov., sp. nov., a novel member of the family Flavobacteriaceae isolated from the sediment of Mariana Trench.</title>
        <authorList>
            <person name="Zhang J."/>
            <person name="Xu X."/>
        </authorList>
    </citation>
    <scope>NUCLEOTIDE SEQUENCE</scope>
    <source>
        <strain evidence="8">MT3330</strain>
    </source>
</reference>
<evidence type="ECO:0000313" key="9">
    <source>
        <dbReference type="Proteomes" id="UP000831290"/>
    </source>
</evidence>
<keyword evidence="6 8" id="KW-0012">Acyltransferase</keyword>
<keyword evidence="5 7" id="KW-0472">Membrane</keyword>
<evidence type="ECO:0000313" key="8">
    <source>
        <dbReference type="EMBL" id="UOB17430.1"/>
    </source>
</evidence>
<dbReference type="GO" id="GO:0005886">
    <property type="term" value="C:plasma membrane"/>
    <property type="evidence" value="ECO:0007669"/>
    <property type="project" value="UniProtKB-SubCell"/>
</dbReference>
<dbReference type="InterPro" id="IPR004960">
    <property type="entry name" value="LipA_acyltrans"/>
</dbReference>
<keyword evidence="3" id="KW-0997">Cell inner membrane</keyword>
<sequence>MQLVVYLIVFPFLWAISILPFKLFYLFSDFVYLIVYRLLGYRKKVVRNNLKLVFPEKSLQEIKHIEKKFYRHMCDLFLEMIKSLTISEKEIKKRFTLTNPEVLKKYGKQGKSSILICGHYASYEWATSLGYHIEHTGYAIYTPLANKYFDRLVKKIRMKHNAYLISRYDAVMEIKKHQDEKHLAMYGFASDQSPQLGKSHYWREFMGVKVPVFTGAEFLAKKLGLPVVFMDIQKIKRGYYQATFTTIADTPKEYPDYQITDIFTQMLEEQIRKKPEYYLWTHKRWKHKDKVPEKYKG</sequence>
<keyword evidence="2" id="KW-1003">Cell membrane</keyword>
<evidence type="ECO:0000256" key="6">
    <source>
        <dbReference type="ARBA" id="ARBA00023315"/>
    </source>
</evidence>
<dbReference type="RefSeq" id="WP_255842878.1">
    <property type="nucleotide sequence ID" value="NZ_CP094358.1"/>
</dbReference>
<keyword evidence="9" id="KW-1185">Reference proteome</keyword>
<organism evidence="8 9">
    <name type="scientific">Abyssalbus ytuae</name>
    <dbReference type="NCBI Taxonomy" id="2926907"/>
    <lineage>
        <taxon>Bacteria</taxon>
        <taxon>Pseudomonadati</taxon>
        <taxon>Bacteroidota</taxon>
        <taxon>Flavobacteriia</taxon>
        <taxon>Flavobacteriales</taxon>
        <taxon>Flavobacteriaceae</taxon>
        <taxon>Abyssalbus</taxon>
    </lineage>
</organism>
<dbReference type="EMBL" id="CP094358">
    <property type="protein sequence ID" value="UOB17430.1"/>
    <property type="molecule type" value="Genomic_DNA"/>
</dbReference>
<name>A0A9E6ZN93_9FLAO</name>
<dbReference type="Pfam" id="PF03279">
    <property type="entry name" value="Lip_A_acyltrans"/>
    <property type="match status" value="1"/>
</dbReference>
<keyword evidence="4" id="KW-0808">Transferase</keyword>
<evidence type="ECO:0000256" key="7">
    <source>
        <dbReference type="SAM" id="Phobius"/>
    </source>
</evidence>
<evidence type="ECO:0000256" key="2">
    <source>
        <dbReference type="ARBA" id="ARBA00022475"/>
    </source>
</evidence>
<evidence type="ECO:0000256" key="1">
    <source>
        <dbReference type="ARBA" id="ARBA00004533"/>
    </source>
</evidence>
<dbReference type="GO" id="GO:0009247">
    <property type="term" value="P:glycolipid biosynthetic process"/>
    <property type="evidence" value="ECO:0007669"/>
    <property type="project" value="UniProtKB-ARBA"/>
</dbReference>
<comment type="subcellular location">
    <subcellularLocation>
        <location evidence="1">Cell inner membrane</location>
    </subcellularLocation>
</comment>
<dbReference type="PANTHER" id="PTHR30606:SF10">
    <property type="entry name" value="PHOSPHATIDYLINOSITOL MANNOSIDE ACYLTRANSFERASE"/>
    <property type="match status" value="1"/>
</dbReference>
<evidence type="ECO:0000256" key="4">
    <source>
        <dbReference type="ARBA" id="ARBA00022679"/>
    </source>
</evidence>
<dbReference type="GO" id="GO:0016746">
    <property type="term" value="F:acyltransferase activity"/>
    <property type="evidence" value="ECO:0007669"/>
    <property type="project" value="UniProtKB-KW"/>
</dbReference>
<dbReference type="AlphaFoldDB" id="A0A9E6ZN93"/>
<evidence type="ECO:0000256" key="5">
    <source>
        <dbReference type="ARBA" id="ARBA00023136"/>
    </source>
</evidence>